<evidence type="ECO:0000313" key="2">
    <source>
        <dbReference type="Proteomes" id="UP000580797"/>
    </source>
</evidence>
<dbReference type="EMBL" id="JACHDR010000001">
    <property type="protein sequence ID" value="MBB5513446.1"/>
    <property type="molecule type" value="Genomic_DNA"/>
</dbReference>
<protein>
    <recommendedName>
        <fullName evidence="3">Holliday junction resolvase</fullName>
    </recommendedName>
</protein>
<accession>A0A7W8TV48</accession>
<evidence type="ECO:0000313" key="1">
    <source>
        <dbReference type="EMBL" id="MBB5513446.1"/>
    </source>
</evidence>
<organism evidence="1 2">
    <name type="scientific">Neomicrococcus aestuarii</name>
    <dbReference type="NCBI Taxonomy" id="556325"/>
    <lineage>
        <taxon>Bacteria</taxon>
        <taxon>Bacillati</taxon>
        <taxon>Actinomycetota</taxon>
        <taxon>Actinomycetes</taxon>
        <taxon>Micrococcales</taxon>
        <taxon>Micrococcaceae</taxon>
        <taxon>Neomicrococcus</taxon>
    </lineage>
</organism>
<dbReference type="AlphaFoldDB" id="A0A7W8TV48"/>
<dbReference type="RefSeq" id="WP_183665750.1">
    <property type="nucleotide sequence ID" value="NZ_BAAARH010000002.1"/>
</dbReference>
<sequence length="115" mass="12743">MTRSRASARAAGTSFETLIVKHLAAVIDDRIERRAKSGASDRGDISGWRYAGKRIVVECKNTNRLELGTWIAEAEVERLNDDAQVGMVIHKRRGKGAAEDQYVTMTLGDLVRLLT</sequence>
<proteinExistence type="predicted"/>
<reference evidence="1 2" key="1">
    <citation type="submission" date="2020-08" db="EMBL/GenBank/DDBJ databases">
        <title>Sequencing the genomes of 1000 actinobacteria strains.</title>
        <authorList>
            <person name="Klenk H.-P."/>
        </authorList>
    </citation>
    <scope>NUCLEOTIDE SEQUENCE [LARGE SCALE GENOMIC DNA]</scope>
    <source>
        <strain evidence="1 2">DSM 105783</strain>
    </source>
</reference>
<gene>
    <name evidence="1" type="ORF">HD598_002133</name>
</gene>
<name>A0A7W8TV48_9MICC</name>
<comment type="caution">
    <text evidence="1">The sequence shown here is derived from an EMBL/GenBank/DDBJ whole genome shotgun (WGS) entry which is preliminary data.</text>
</comment>
<evidence type="ECO:0008006" key="3">
    <source>
        <dbReference type="Google" id="ProtNLM"/>
    </source>
</evidence>
<dbReference type="Proteomes" id="UP000580797">
    <property type="component" value="Unassembled WGS sequence"/>
</dbReference>